<dbReference type="FunFam" id="2.20.25.30:FF:000001">
    <property type="entry name" value="Ribosomal protein L37"/>
    <property type="match status" value="1"/>
</dbReference>
<evidence type="ECO:0000256" key="7">
    <source>
        <dbReference type="ARBA" id="ARBA00022884"/>
    </source>
</evidence>
<dbReference type="STRING" id="50429.A0A2B4S0W8"/>
<keyword evidence="6" id="KW-0862">Zinc</keyword>
<accession>A0A2B4S0W8</accession>
<sequence length="631" mass="71253">MSGTSKVQYNGNREFRRMYYTPGPSQLGLDVLADETDSPLRMPEAPVPDAYWVADQSTAGTSTSSVSVRGVVGNAIPLQPSSRRIKFLIEWRDRTIPIVLTETETIAIQQTSNENTQSYQVKTDILSLSGVPCRHQCWSGWPGGVTDEMTLAEANLSFPVHSLRMINEREAGPSKDKETRKPKERHADIDMDGNDSSDNEDPSFHVDDDEMFCDIPTARRQISEMLDENCADTAENLVKFTTQFEERYGEIHPHFYMGPLTEAIKEAGGASAKERRPLLVYLHHDGSILTNVFCSQLICSDTIVNYISGNFVVWAWDMTHDTNRTRFLDMVTQHFGSVAASTVRGFGAEQYPLLLVAMKNRSAMEICSVLQGTVTLDELMTGLMSAHETFQQAMDFEIREEEEREARELVKREQDEAYQASLRQDRAKAEEKKRQEEEEMLSKKLHEEQALHEAQLKEAQRLSLMDHLPAEPGPECTAPVSNLRFRLPNGDTVTRRFLASNPLQVVLTFVQTRGFLDSDYKVVTNFPRRDTKGTSSFGKRHNKTHTLCVRCGRSAYHIQKKRCASCGYPAARTRKFNWSIKANRRKTTGTGRMRHLKVLYRRFKNGFREGTQAKSQKGRGGAAPASSAASQ</sequence>
<evidence type="ECO:0000256" key="8">
    <source>
        <dbReference type="ARBA" id="ARBA00022980"/>
    </source>
</evidence>
<dbReference type="PANTHER" id="PTHR23322">
    <property type="entry name" value="FAS-ASSOCIATED PROTEIN"/>
    <property type="match status" value="1"/>
</dbReference>
<dbReference type="InterPro" id="IPR001569">
    <property type="entry name" value="Ribosomal_eL37"/>
</dbReference>
<dbReference type="InterPro" id="IPR049483">
    <property type="entry name" value="FAF1_2-like_UAS"/>
</dbReference>
<dbReference type="Gene3D" id="3.40.30.10">
    <property type="entry name" value="Glutaredoxin"/>
    <property type="match status" value="1"/>
</dbReference>
<keyword evidence="4" id="KW-0699">rRNA-binding</keyword>
<dbReference type="GO" id="GO:0043130">
    <property type="term" value="F:ubiquitin binding"/>
    <property type="evidence" value="ECO:0007669"/>
    <property type="project" value="TreeGrafter"/>
</dbReference>
<dbReference type="GO" id="GO:0003735">
    <property type="term" value="F:structural constituent of ribosome"/>
    <property type="evidence" value="ECO:0007669"/>
    <property type="project" value="InterPro"/>
</dbReference>
<dbReference type="GO" id="GO:0008270">
    <property type="term" value="F:zinc ion binding"/>
    <property type="evidence" value="ECO:0007669"/>
    <property type="project" value="UniProtKB-KW"/>
</dbReference>
<evidence type="ECO:0000256" key="6">
    <source>
        <dbReference type="ARBA" id="ARBA00022833"/>
    </source>
</evidence>
<comment type="caution">
    <text evidence="12">The sequence shown here is derived from an EMBL/GenBank/DDBJ whole genome shotgun (WGS) entry which is preliminary data.</text>
</comment>
<keyword evidence="7" id="KW-0694">RNA-binding</keyword>
<dbReference type="SUPFAM" id="SSF57829">
    <property type="entry name" value="Zn-binding ribosomal proteins"/>
    <property type="match status" value="1"/>
</dbReference>
<dbReference type="InterPro" id="IPR029071">
    <property type="entry name" value="Ubiquitin-like_domsf"/>
</dbReference>
<keyword evidence="13" id="KW-1185">Reference proteome</keyword>
<dbReference type="PANTHER" id="PTHR23322:SF96">
    <property type="entry name" value="FAS-ASSOCIATED FACTOR 1"/>
    <property type="match status" value="1"/>
</dbReference>
<dbReference type="OrthoDB" id="1920064at2759"/>
<dbReference type="AlphaFoldDB" id="A0A2B4S0W8"/>
<dbReference type="Pfam" id="PF21021">
    <property type="entry name" value="FAF1"/>
    <property type="match status" value="1"/>
</dbReference>
<evidence type="ECO:0000313" key="12">
    <source>
        <dbReference type="EMBL" id="PFX22217.1"/>
    </source>
</evidence>
<feature type="compositionally biased region" description="Acidic residues" evidence="10">
    <location>
        <begin position="190"/>
        <end position="208"/>
    </location>
</feature>
<dbReference type="GO" id="GO:0006412">
    <property type="term" value="P:translation"/>
    <property type="evidence" value="ECO:0007669"/>
    <property type="project" value="InterPro"/>
</dbReference>
<dbReference type="GO" id="GO:0005783">
    <property type="term" value="C:endoplasmic reticulum"/>
    <property type="evidence" value="ECO:0007669"/>
    <property type="project" value="TreeGrafter"/>
</dbReference>
<dbReference type="GO" id="GO:0005634">
    <property type="term" value="C:nucleus"/>
    <property type="evidence" value="ECO:0007669"/>
    <property type="project" value="TreeGrafter"/>
</dbReference>
<evidence type="ECO:0000256" key="4">
    <source>
        <dbReference type="ARBA" id="ARBA00022730"/>
    </source>
</evidence>
<dbReference type="InterPro" id="IPR018267">
    <property type="entry name" value="Ribosomal_eL37_CS"/>
</dbReference>
<keyword evidence="3" id="KW-0479">Metal-binding</keyword>
<dbReference type="Proteomes" id="UP000225706">
    <property type="component" value="Unassembled WGS sequence"/>
</dbReference>
<keyword evidence="8" id="KW-0689">Ribosomal protein</keyword>
<dbReference type="InterPro" id="IPR001012">
    <property type="entry name" value="UBX_dom"/>
</dbReference>
<dbReference type="GO" id="GO:0005840">
    <property type="term" value="C:ribosome"/>
    <property type="evidence" value="ECO:0007669"/>
    <property type="project" value="UniProtKB-KW"/>
</dbReference>
<evidence type="ECO:0000256" key="2">
    <source>
        <dbReference type="ARBA" id="ARBA00022499"/>
    </source>
</evidence>
<gene>
    <name evidence="12" type="primary">FAF1</name>
    <name evidence="12" type="ORF">AWC38_SpisGene13263</name>
</gene>
<dbReference type="Gene3D" id="3.10.20.90">
    <property type="entry name" value="Phosphatidylinositol 3-kinase Catalytic Subunit, Chain A, domain 1"/>
    <property type="match status" value="2"/>
</dbReference>
<dbReference type="PROSITE" id="PS50033">
    <property type="entry name" value="UBX"/>
    <property type="match status" value="1"/>
</dbReference>
<dbReference type="InterPro" id="IPR036249">
    <property type="entry name" value="Thioredoxin-like_sf"/>
</dbReference>
<dbReference type="GO" id="GO:1990904">
    <property type="term" value="C:ribonucleoprotein complex"/>
    <property type="evidence" value="ECO:0007669"/>
    <property type="project" value="UniProtKB-KW"/>
</dbReference>
<evidence type="ECO:0000256" key="3">
    <source>
        <dbReference type="ARBA" id="ARBA00022723"/>
    </source>
</evidence>
<dbReference type="EMBL" id="LSMT01000246">
    <property type="protein sequence ID" value="PFX22217.1"/>
    <property type="molecule type" value="Genomic_DNA"/>
</dbReference>
<evidence type="ECO:0000256" key="5">
    <source>
        <dbReference type="ARBA" id="ARBA00022771"/>
    </source>
</evidence>
<dbReference type="Pfam" id="PF01907">
    <property type="entry name" value="Ribosomal_L37e"/>
    <property type="match status" value="1"/>
</dbReference>
<feature type="compositionally biased region" description="Basic and acidic residues" evidence="10">
    <location>
        <begin position="405"/>
        <end position="415"/>
    </location>
</feature>
<evidence type="ECO:0000256" key="1">
    <source>
        <dbReference type="ARBA" id="ARBA00009805"/>
    </source>
</evidence>
<evidence type="ECO:0000256" key="10">
    <source>
        <dbReference type="SAM" id="MobiDB-lite"/>
    </source>
</evidence>
<feature type="region of interest" description="Disordered" evidence="10">
    <location>
        <begin position="165"/>
        <end position="208"/>
    </location>
</feature>
<feature type="domain" description="UBX" evidence="11">
    <location>
        <begin position="476"/>
        <end position="531"/>
    </location>
</feature>
<dbReference type="Gene3D" id="2.20.25.30">
    <property type="match status" value="1"/>
</dbReference>
<name>A0A2B4S0W8_STYPI</name>
<dbReference type="InterPro" id="IPR011331">
    <property type="entry name" value="Ribosomal_eL37/eL43"/>
</dbReference>
<feature type="region of interest" description="Disordered" evidence="10">
    <location>
        <begin position="405"/>
        <end position="438"/>
    </location>
</feature>
<dbReference type="InterPro" id="IPR006577">
    <property type="entry name" value="UAS"/>
</dbReference>
<feature type="region of interest" description="Disordered" evidence="10">
    <location>
        <begin position="607"/>
        <end position="631"/>
    </location>
</feature>
<dbReference type="SUPFAM" id="SSF54236">
    <property type="entry name" value="Ubiquitin-like"/>
    <property type="match status" value="1"/>
</dbReference>
<dbReference type="GO" id="GO:0019843">
    <property type="term" value="F:rRNA binding"/>
    <property type="evidence" value="ECO:0007669"/>
    <property type="project" value="UniProtKB-KW"/>
</dbReference>
<feature type="compositionally biased region" description="Basic and acidic residues" evidence="10">
    <location>
        <begin position="423"/>
        <end position="438"/>
    </location>
</feature>
<feature type="compositionally biased region" description="Basic and acidic residues" evidence="10">
    <location>
        <begin position="166"/>
        <end position="189"/>
    </location>
</feature>
<dbReference type="HAMAP" id="MF_00547">
    <property type="entry name" value="Ribosomal_eL37"/>
    <property type="match status" value="1"/>
</dbReference>
<reference evidence="13" key="1">
    <citation type="journal article" date="2017" name="bioRxiv">
        <title>Comparative analysis of the genomes of Stylophora pistillata and Acropora digitifera provides evidence for extensive differences between species of corals.</title>
        <authorList>
            <person name="Voolstra C.R."/>
            <person name="Li Y."/>
            <person name="Liew Y.J."/>
            <person name="Baumgarten S."/>
            <person name="Zoccola D."/>
            <person name="Flot J.-F."/>
            <person name="Tambutte S."/>
            <person name="Allemand D."/>
            <person name="Aranda M."/>
        </authorList>
    </citation>
    <scope>NUCLEOTIDE SEQUENCE [LARGE SCALE GENOMIC DNA]</scope>
</reference>
<dbReference type="InterPro" id="IPR050730">
    <property type="entry name" value="UBX_domain-protein"/>
</dbReference>
<keyword evidence="9" id="KW-0687">Ribonucleoprotein</keyword>
<organism evidence="12 13">
    <name type="scientific">Stylophora pistillata</name>
    <name type="common">Smooth cauliflower coral</name>
    <dbReference type="NCBI Taxonomy" id="50429"/>
    <lineage>
        <taxon>Eukaryota</taxon>
        <taxon>Metazoa</taxon>
        <taxon>Cnidaria</taxon>
        <taxon>Anthozoa</taxon>
        <taxon>Hexacorallia</taxon>
        <taxon>Scleractinia</taxon>
        <taxon>Astrocoeniina</taxon>
        <taxon>Pocilloporidae</taxon>
        <taxon>Stylophora</taxon>
    </lineage>
</organism>
<dbReference type="SMART" id="SM00166">
    <property type="entry name" value="UBX"/>
    <property type="match status" value="1"/>
</dbReference>
<dbReference type="SUPFAM" id="SSF52833">
    <property type="entry name" value="Thioredoxin-like"/>
    <property type="match status" value="1"/>
</dbReference>
<dbReference type="InterPro" id="IPR011332">
    <property type="entry name" value="Ribosomal_zn-bd"/>
</dbReference>
<proteinExistence type="inferred from homology"/>
<dbReference type="PROSITE" id="PS01077">
    <property type="entry name" value="RIBOSOMAL_L37E"/>
    <property type="match status" value="1"/>
</dbReference>
<keyword evidence="2" id="KW-1017">Isopeptide bond</keyword>
<evidence type="ECO:0000259" key="11">
    <source>
        <dbReference type="PROSITE" id="PS50033"/>
    </source>
</evidence>
<keyword evidence="5" id="KW-0863">Zinc-finger</keyword>
<feature type="compositionally biased region" description="Low complexity" evidence="10">
    <location>
        <begin position="622"/>
        <end position="631"/>
    </location>
</feature>
<dbReference type="GO" id="GO:0036503">
    <property type="term" value="P:ERAD pathway"/>
    <property type="evidence" value="ECO:0007669"/>
    <property type="project" value="TreeGrafter"/>
</dbReference>
<protein>
    <submittedName>
        <fullName evidence="12">FAS-associated factor 1</fullName>
    </submittedName>
</protein>
<dbReference type="SMART" id="SM00594">
    <property type="entry name" value="UAS"/>
    <property type="match status" value="1"/>
</dbReference>
<evidence type="ECO:0000313" key="13">
    <source>
        <dbReference type="Proteomes" id="UP000225706"/>
    </source>
</evidence>
<evidence type="ECO:0000256" key="9">
    <source>
        <dbReference type="ARBA" id="ARBA00023274"/>
    </source>
</evidence>
<comment type="similarity">
    <text evidence="1">Belongs to the eukaryotic ribosomal protein eL37 family.</text>
</comment>